<reference evidence="1 2" key="1">
    <citation type="journal article" date="2012" name="BMC Genomics">
        <title>The Caulobacter crescentus phage phiCbK: genomics of a canonical phage.</title>
        <authorList>
            <person name="Gill J.J."/>
            <person name="Berry J.D."/>
            <person name="Russell W.K."/>
            <person name="Lessor L."/>
            <person name="Escobar Garcia D.A."/>
            <person name="Hernandez D."/>
            <person name="Kane A."/>
            <person name="Keene J."/>
            <person name="Maddox M."/>
            <person name="Martin R."/>
            <person name="Mohan S."/>
            <person name="Thorn A.M."/>
            <person name="Russell D.H."/>
            <person name="Young R."/>
        </authorList>
    </citation>
    <scope>NUCLEOTIDE SEQUENCE [LARGE SCALE GENOMIC DNA]</scope>
</reference>
<name>K4JW05_9CAUD</name>
<evidence type="ECO:0000313" key="1">
    <source>
        <dbReference type="EMBL" id="AFU88058.1"/>
    </source>
</evidence>
<dbReference type="GeneID" id="13995116"/>
<sequence>MTQIIKPTLRRYKTTNQPSVFLAGSIEMGTASPWHDEVAEHLNGYASLVYNPRRDDWDSTWVQEIGAEQFNAQVNWELDMIEAADAVFFYFEPNTKSPITLLELGIVAASKPARAVVVCPAGFWRKGNVDIVCERAGLPVRETIDEGLKRFQALLGTLI</sequence>
<dbReference type="Pfam" id="PF15891">
    <property type="entry name" value="Nuc_deoxyri_tr2"/>
    <property type="match status" value="1"/>
</dbReference>
<dbReference type="KEGG" id="vg:13995116"/>
<organism evidence="1 2">
    <name type="scientific">Caulobacter phage CcrColossus</name>
    <dbReference type="NCBI Taxonomy" id="1211640"/>
    <lineage>
        <taxon>Viruses</taxon>
        <taxon>Duplodnaviria</taxon>
        <taxon>Heunggongvirae</taxon>
        <taxon>Uroviricota</taxon>
        <taxon>Caudoviricetes</taxon>
        <taxon>Jeanschmidtviridae</taxon>
        <taxon>Colossusvirus</taxon>
        <taxon>Colossusvirus colossus</taxon>
    </lineage>
</organism>
<dbReference type="Gene3D" id="3.40.50.450">
    <property type="match status" value="1"/>
</dbReference>
<evidence type="ECO:0000313" key="2">
    <source>
        <dbReference type="Proteomes" id="UP000000463"/>
    </source>
</evidence>
<accession>K4JW05</accession>
<evidence type="ECO:0008006" key="3">
    <source>
        <dbReference type="Google" id="ProtNLM"/>
    </source>
</evidence>
<dbReference type="EMBL" id="JX100810">
    <property type="protein sequence ID" value="AFU88058.1"/>
    <property type="molecule type" value="Genomic_DNA"/>
</dbReference>
<dbReference type="SUPFAM" id="SSF52309">
    <property type="entry name" value="N-(deoxy)ribosyltransferase-like"/>
    <property type="match status" value="1"/>
</dbReference>
<dbReference type="InterPro" id="IPR039470">
    <property type="entry name" value="Nuc_deoxyri_tr2"/>
</dbReference>
<gene>
    <name evidence="1" type="ORF">CcrColossus_gp188</name>
</gene>
<proteinExistence type="predicted"/>
<dbReference type="Proteomes" id="UP000000463">
    <property type="component" value="Segment"/>
</dbReference>
<protein>
    <recommendedName>
        <fullName evidence="3">Nucleoside 2-deoxyribosyltransferase</fullName>
    </recommendedName>
</protein>
<keyword evidence="2" id="KW-1185">Reference proteome</keyword>
<dbReference type="RefSeq" id="YP_006988422.1">
    <property type="nucleotide sequence ID" value="NC_019406.1"/>
</dbReference>